<dbReference type="InterPro" id="IPR036930">
    <property type="entry name" value="WGR_dom_sf"/>
</dbReference>
<proteinExistence type="predicted"/>
<protein>
    <submittedName>
        <fullName evidence="2">WGR domain-containing protein</fullName>
    </submittedName>
</protein>
<feature type="domain" description="WGR" evidence="1">
    <location>
        <begin position="15"/>
        <end position="115"/>
    </location>
</feature>
<dbReference type="InterPro" id="IPR049809">
    <property type="entry name" value="YehF/YfeS-like_WGR"/>
</dbReference>
<accession>A0A4D7Z8W9</accession>
<reference evidence="2 3" key="1">
    <citation type="submission" date="2019-04" db="EMBL/GenBank/DDBJ databases">
        <title>Complete genome sequence of Agrobacterium tumefaciens CFBP7129.</title>
        <authorList>
            <person name="Haryono M."/>
            <person name="Lin Y.-C."/>
            <person name="Lai E.-M."/>
            <person name="Kuo C.-H."/>
        </authorList>
    </citation>
    <scope>NUCLEOTIDE SEQUENCE [LARGE SCALE GENOMIC DNA]</scope>
    <source>
        <strain evidence="2 3">CFBP7129</strain>
        <plasmid evidence="3">patcfbp7129b</plasmid>
    </source>
</reference>
<keyword evidence="2" id="KW-0614">Plasmid</keyword>
<dbReference type="CDD" id="cd07996">
    <property type="entry name" value="WGR_MMR_like"/>
    <property type="match status" value="1"/>
</dbReference>
<evidence type="ECO:0000259" key="1">
    <source>
        <dbReference type="PROSITE" id="PS51977"/>
    </source>
</evidence>
<dbReference type="Proteomes" id="UP000298649">
    <property type="component" value="Plasmid pAtCFBP7129b"/>
</dbReference>
<dbReference type="Gene3D" id="2.20.140.10">
    <property type="entry name" value="WGR domain"/>
    <property type="match status" value="1"/>
</dbReference>
<organism evidence="2 3">
    <name type="scientific">Agrobacterium tumefaciens</name>
    <dbReference type="NCBI Taxonomy" id="358"/>
    <lineage>
        <taxon>Bacteria</taxon>
        <taxon>Pseudomonadati</taxon>
        <taxon>Pseudomonadota</taxon>
        <taxon>Alphaproteobacteria</taxon>
        <taxon>Hyphomicrobiales</taxon>
        <taxon>Rhizobiaceae</taxon>
        <taxon>Rhizobium/Agrobacterium group</taxon>
        <taxon>Agrobacterium</taxon>
        <taxon>Agrobacterium tumefaciens complex</taxon>
    </lineage>
</organism>
<gene>
    <name evidence="2" type="ORF">CFBP7129_29370</name>
</gene>
<dbReference type="SMART" id="SM00773">
    <property type="entry name" value="WGR"/>
    <property type="match status" value="1"/>
</dbReference>
<dbReference type="EMBL" id="CP039925">
    <property type="protein sequence ID" value="QCL98350.1"/>
    <property type="molecule type" value="Genomic_DNA"/>
</dbReference>
<sequence>MNRSGITDSYLSLDLCSVIDDPPGMITQPYQLYIERTDASMNMARYYAMDISATLFGETRLTRRWGRIGAHGQSKAHIFLREEEAVQLFLDLVRQKRTRGYRPAARQAERGPLARTSTGVLSAPAPIRLEGDLDLDEKRDLDRDLQAELSFAEEVASDVAECAEPSPGGCEELGELAHDVYSFR</sequence>
<dbReference type="AlphaFoldDB" id="A0A4D7Z8W9"/>
<dbReference type="InterPro" id="IPR008893">
    <property type="entry name" value="WGR_domain"/>
</dbReference>
<geneLocation type="plasmid" evidence="3">
    <name>patcfbp7129b</name>
</geneLocation>
<dbReference type="Pfam" id="PF05406">
    <property type="entry name" value="WGR"/>
    <property type="match status" value="1"/>
</dbReference>
<dbReference type="PROSITE" id="PS51977">
    <property type="entry name" value="WGR"/>
    <property type="match status" value="1"/>
</dbReference>
<evidence type="ECO:0000313" key="3">
    <source>
        <dbReference type="Proteomes" id="UP000298649"/>
    </source>
</evidence>
<evidence type="ECO:0000313" key="2">
    <source>
        <dbReference type="EMBL" id="QCL98350.1"/>
    </source>
</evidence>
<dbReference type="SUPFAM" id="SSF142921">
    <property type="entry name" value="WGR domain-like"/>
    <property type="match status" value="1"/>
</dbReference>
<name>A0A4D7Z8W9_AGRTU</name>